<sequence>MEDKFHEQKSPENIADSPLSGDEATKETYKPSTNKKFDVRLINRVSGPGLHCLISSPEYEKWTLLCQVDIFQSYSLSSGSTMECNKEEAIRAKDIAQRKMENKDFIGARKIAMKAQQLYPDLDNISQMILVCDVHCSAENRVYGNEKDWYGILKIEQTADEASIRKQFRRLALLLHPDKNRFAGAADAFKLIGDALAFLTDREKRMQYDHKCKPAGRSQAPNVGRPPWVQNNFMNNVSPQFMNQKRQQPQQATQQGFYNNQATRIVCPSCSRWIQYYKHAINKILTCPTCRKSFKEYEMNSPGMPPGGANRSRPAFPQQKEAASQHTFTNASGSSMAFQGNVSNEKAACETLPKTRYTSDGGEGSKPNNNFVHVDSNINKRGRTEVSKRSSKKRKEASESTESCDSLEDDGDNLTGSSFGDYGNQYPRRSTRGKQRVFYSENVSNDEEDGEETVKQQESSCEEILINKQKKAAKENKEIGASVDDMRSFENTATEPDTYVYPDPEFSDFDKNKKEECFAVGQIWAVYDELDGMPRFYALIKKVLSPSFKLQITWLESVPDNKDEKRWVAEGLPASCGKFGLLNSETIENHLMFSHLVNWQNGGRKSVYKIYPRKGETWALFKNWDINWYSDPGNHKNNYEFVFVEVLSDYTDTSGVHVALLCKVKGFTCLFGRTNQEGMVLIPAKELFRFSHRIPSFQMTGKEGPNVPKGSFELDPASLPVNLSGFVDSEPTAACSKFSADVELKANFEKNAPPKGKPKEKFDRNASAAGLTEPSAKSEETTYRNSALGKKDKNVRLNPSCNDAPVSIPEDLEIPEPEFYNFDAEKSIEKFQVGQIWAIYSDEDALPKYYGKIQKIDTLPEVTFHVAWLYPCLASRDTIRWVDKNIPICCGKFMVKKRKTHKIVGTLSFSHQLRVEPVGKKDVFTILPQKGEIWALYKNRNVEMKHSELVNCEYEIVEIAEINDEWTLGVVLELVRGYKSVFKPRREKQKVVSVEILQTEMLRFSHQIPAFCLTVEQGESLQGCWELDPAAVPQYLLCSS</sequence>
<dbReference type="PRINTS" id="PR00625">
    <property type="entry name" value="JDOMAIN"/>
</dbReference>
<dbReference type="Pfam" id="PF00226">
    <property type="entry name" value="DnaJ"/>
    <property type="match status" value="1"/>
</dbReference>
<organism evidence="3 4">
    <name type="scientific">Forsythia ovata</name>
    <dbReference type="NCBI Taxonomy" id="205694"/>
    <lineage>
        <taxon>Eukaryota</taxon>
        <taxon>Viridiplantae</taxon>
        <taxon>Streptophyta</taxon>
        <taxon>Embryophyta</taxon>
        <taxon>Tracheophyta</taxon>
        <taxon>Spermatophyta</taxon>
        <taxon>Magnoliopsida</taxon>
        <taxon>eudicotyledons</taxon>
        <taxon>Gunneridae</taxon>
        <taxon>Pentapetalae</taxon>
        <taxon>asterids</taxon>
        <taxon>lamiids</taxon>
        <taxon>Lamiales</taxon>
        <taxon>Oleaceae</taxon>
        <taxon>Forsythieae</taxon>
        <taxon>Forsythia</taxon>
    </lineage>
</organism>
<feature type="domain" description="J" evidence="2">
    <location>
        <begin position="148"/>
        <end position="212"/>
    </location>
</feature>
<dbReference type="EMBL" id="JBFOLJ010000004">
    <property type="protein sequence ID" value="KAL2545013.1"/>
    <property type="molecule type" value="Genomic_DNA"/>
</dbReference>
<protein>
    <submittedName>
        <fullName evidence="3">DNAJ heat shock N-terminal domain-containing protein</fullName>
    </submittedName>
</protein>
<dbReference type="PROSITE" id="PS50076">
    <property type="entry name" value="DNAJ_2"/>
    <property type="match status" value="1"/>
</dbReference>
<proteinExistence type="predicted"/>
<keyword evidence="3" id="KW-0346">Stress response</keyword>
<feature type="region of interest" description="Disordered" evidence="1">
    <location>
        <begin position="301"/>
        <end position="337"/>
    </location>
</feature>
<dbReference type="SUPFAM" id="SSF46565">
    <property type="entry name" value="Chaperone J-domain"/>
    <property type="match status" value="1"/>
</dbReference>
<keyword evidence="4" id="KW-1185">Reference proteome</keyword>
<gene>
    <name evidence="3" type="ORF">Fot_14246</name>
</gene>
<dbReference type="InterPro" id="IPR001623">
    <property type="entry name" value="DnaJ_domain"/>
</dbReference>
<comment type="caution">
    <text evidence="3">The sequence shown here is derived from an EMBL/GenBank/DDBJ whole genome shotgun (WGS) entry which is preliminary data.</text>
</comment>
<reference evidence="4" key="1">
    <citation type="submission" date="2024-07" db="EMBL/GenBank/DDBJ databases">
        <title>Two chromosome-level genome assemblies of Korean endemic species Abeliophyllum distichum and Forsythia ovata (Oleaceae).</title>
        <authorList>
            <person name="Jang H."/>
        </authorList>
    </citation>
    <scope>NUCLEOTIDE SEQUENCE [LARGE SCALE GENOMIC DNA]</scope>
</reference>
<feature type="region of interest" description="Disordered" evidence="1">
    <location>
        <begin position="749"/>
        <end position="787"/>
    </location>
</feature>
<evidence type="ECO:0000259" key="2">
    <source>
        <dbReference type="PROSITE" id="PS50076"/>
    </source>
</evidence>
<dbReference type="PANTHER" id="PTHR45089:SF24">
    <property type="entry name" value="DNAJ HEAT SHOCK N-TERMINAL DOMAIN-CONTAINING PROTEIN"/>
    <property type="match status" value="1"/>
</dbReference>
<dbReference type="Proteomes" id="UP001604277">
    <property type="component" value="Unassembled WGS sequence"/>
</dbReference>
<evidence type="ECO:0000313" key="4">
    <source>
        <dbReference type="Proteomes" id="UP001604277"/>
    </source>
</evidence>
<dbReference type="InterPro" id="IPR036869">
    <property type="entry name" value="J_dom_sf"/>
</dbReference>
<feature type="compositionally biased region" description="Basic and acidic residues" evidence="1">
    <location>
        <begin position="1"/>
        <end position="10"/>
    </location>
</feature>
<feature type="region of interest" description="Disordered" evidence="1">
    <location>
        <begin position="1"/>
        <end position="30"/>
    </location>
</feature>
<feature type="compositionally biased region" description="Polar residues" evidence="1">
    <location>
        <begin position="321"/>
        <end position="337"/>
    </location>
</feature>
<feature type="region of interest" description="Disordered" evidence="1">
    <location>
        <begin position="354"/>
        <end position="459"/>
    </location>
</feature>
<dbReference type="CDD" id="cd06257">
    <property type="entry name" value="DnaJ"/>
    <property type="match status" value="1"/>
</dbReference>
<dbReference type="InterPro" id="IPR024593">
    <property type="entry name" value="DUF3444"/>
</dbReference>
<evidence type="ECO:0000313" key="3">
    <source>
        <dbReference type="EMBL" id="KAL2545013.1"/>
    </source>
</evidence>
<evidence type="ECO:0000256" key="1">
    <source>
        <dbReference type="SAM" id="MobiDB-lite"/>
    </source>
</evidence>
<feature type="compositionally biased region" description="Polar residues" evidence="1">
    <location>
        <begin position="366"/>
        <end position="379"/>
    </location>
</feature>
<dbReference type="SMART" id="SM00271">
    <property type="entry name" value="DnaJ"/>
    <property type="match status" value="1"/>
</dbReference>
<dbReference type="PANTHER" id="PTHR45089">
    <property type="entry name" value="DNAJ HEAT SHOCK AMINO-TERMINAL DOMAIN PROTEIN-RELATED"/>
    <property type="match status" value="1"/>
</dbReference>
<accession>A0ABD1W8B5</accession>
<dbReference type="Gene3D" id="1.10.287.110">
    <property type="entry name" value="DnaJ domain"/>
    <property type="match status" value="1"/>
</dbReference>
<name>A0ABD1W8B5_9LAMI</name>
<dbReference type="Pfam" id="PF11926">
    <property type="entry name" value="DUF3444"/>
    <property type="match status" value="2"/>
</dbReference>
<dbReference type="AlphaFoldDB" id="A0ABD1W8B5"/>